<name>A0A2T0N7U4_9ACTN</name>
<dbReference type="AlphaFoldDB" id="A0A2T0N7U4"/>
<evidence type="ECO:0000313" key="2">
    <source>
        <dbReference type="EMBL" id="PRX68637.1"/>
    </source>
</evidence>
<dbReference type="EMBL" id="PVNG01000003">
    <property type="protein sequence ID" value="PRX68637.1"/>
    <property type="molecule type" value="Genomic_DNA"/>
</dbReference>
<proteinExistence type="predicted"/>
<feature type="domain" description="Double-GTPase 2" evidence="1">
    <location>
        <begin position="50"/>
        <end position="226"/>
    </location>
</feature>
<sequence>MDIVLGIFVLAGIVAAVMAFLDSGLPWRGGPPPGEAGIRAAVPTFRVVALGLPGSGKTLLLASMYNELQTPSRQSYYLSAAEGDVARLTGWFAQMADTTRADQWPRGTFTSETRHFSFGVRARAGDTVHEVLRLDLLEYAGELLTDAAETDSGRRTELFDQVRSAHALLGIIDGGRIRQHLDGDPQGWTELHRTLNILVPHLIGASCPVSFVVTKWDLLAHLHQDENTRLALVRDLLMSNEHFRTLVRLHSDRRVVRLIPVSAVGPGFASVDASGHVVKNRSAQARPAYVDVPLSAVVPDLFDQAEMGLDATLRAALREEARHHLWRAPLERLRTAAMLTFQTSGRALLHALGSPAAAVAGDVLMGMFLDSRAMIAGLGRPGAGAQAGEAERRIDEFVRVRRQVLQDMRAKPAMLEGRLPSSRLPER</sequence>
<organism evidence="2 3">
    <name type="scientific">Nonomuraea fuscirosea</name>
    <dbReference type="NCBI Taxonomy" id="1291556"/>
    <lineage>
        <taxon>Bacteria</taxon>
        <taxon>Bacillati</taxon>
        <taxon>Actinomycetota</taxon>
        <taxon>Actinomycetes</taxon>
        <taxon>Streptosporangiales</taxon>
        <taxon>Streptosporangiaceae</taxon>
        <taxon>Nonomuraea</taxon>
    </lineage>
</organism>
<dbReference type="SUPFAM" id="SSF52540">
    <property type="entry name" value="P-loop containing nucleoside triphosphate hydrolases"/>
    <property type="match status" value="1"/>
</dbReference>
<dbReference type="RefSeq" id="WP_181307208.1">
    <property type="nucleotide sequence ID" value="NZ_JBFAIB010000003.1"/>
</dbReference>
<accession>A0A2T0N7U4</accession>
<evidence type="ECO:0000313" key="3">
    <source>
        <dbReference type="Proteomes" id="UP000238312"/>
    </source>
</evidence>
<keyword evidence="3" id="KW-1185">Reference proteome</keyword>
<dbReference type="InterPro" id="IPR045528">
    <property type="entry name" value="DO-GTPase2"/>
</dbReference>
<evidence type="ECO:0000259" key="1">
    <source>
        <dbReference type="Pfam" id="PF19993"/>
    </source>
</evidence>
<comment type="caution">
    <text evidence="2">The sequence shown here is derived from an EMBL/GenBank/DDBJ whole genome shotgun (WGS) entry which is preliminary data.</text>
</comment>
<dbReference type="Pfam" id="PF19993">
    <property type="entry name" value="DO-GTPase2"/>
    <property type="match status" value="1"/>
</dbReference>
<reference evidence="2 3" key="1">
    <citation type="submission" date="2018-03" db="EMBL/GenBank/DDBJ databases">
        <title>Genomic Encyclopedia of Type Strains, Phase III (KMG-III): the genomes of soil and plant-associated and newly described type strains.</title>
        <authorList>
            <person name="Whitman W."/>
        </authorList>
    </citation>
    <scope>NUCLEOTIDE SEQUENCE [LARGE SCALE GENOMIC DNA]</scope>
    <source>
        <strain evidence="2 3">CGMCC 4.7104</strain>
    </source>
</reference>
<protein>
    <recommendedName>
        <fullName evidence="1">Double-GTPase 2 domain-containing protein</fullName>
    </recommendedName>
</protein>
<dbReference type="Proteomes" id="UP000238312">
    <property type="component" value="Unassembled WGS sequence"/>
</dbReference>
<dbReference type="InterPro" id="IPR027417">
    <property type="entry name" value="P-loop_NTPase"/>
</dbReference>
<gene>
    <name evidence="2" type="ORF">B0I32_103599</name>
</gene>